<gene>
    <name evidence="2" type="ORF">SLS59_005447</name>
</gene>
<dbReference type="InterPro" id="IPR051678">
    <property type="entry name" value="AGP_Transferase"/>
</dbReference>
<evidence type="ECO:0000259" key="1">
    <source>
        <dbReference type="Pfam" id="PF01636"/>
    </source>
</evidence>
<dbReference type="PANTHER" id="PTHR21310:SF51">
    <property type="entry name" value="AMINOGLYCOSIDE PHOSPHOTRANSFERASE DOMAIN-CONTAINING PROTEIN"/>
    <property type="match status" value="1"/>
</dbReference>
<accession>A0ABR3RAK0</accession>
<dbReference type="PANTHER" id="PTHR21310">
    <property type="entry name" value="AMINOGLYCOSIDE PHOSPHOTRANSFERASE-RELATED-RELATED"/>
    <property type="match status" value="1"/>
</dbReference>
<dbReference type="Gene3D" id="3.90.1200.10">
    <property type="match status" value="1"/>
</dbReference>
<name>A0ABR3RAK0_9PLEO</name>
<proteinExistence type="predicted"/>
<dbReference type="Pfam" id="PF01636">
    <property type="entry name" value="APH"/>
    <property type="match status" value="1"/>
</dbReference>
<dbReference type="EMBL" id="JAKIXB020000016">
    <property type="protein sequence ID" value="KAL1601293.1"/>
    <property type="molecule type" value="Genomic_DNA"/>
</dbReference>
<dbReference type="Proteomes" id="UP001521222">
    <property type="component" value="Unassembled WGS sequence"/>
</dbReference>
<reference evidence="2 3" key="1">
    <citation type="submission" date="2024-02" db="EMBL/GenBank/DDBJ databases">
        <title>De novo assembly and annotation of 12 fungi associated with fruit tree decline syndrome in Ontario, Canada.</title>
        <authorList>
            <person name="Sulman M."/>
            <person name="Ellouze W."/>
            <person name="Ilyukhin E."/>
        </authorList>
    </citation>
    <scope>NUCLEOTIDE SEQUENCE [LARGE SCALE GENOMIC DNA]</scope>
    <source>
        <strain evidence="2 3">M97-236</strain>
    </source>
</reference>
<evidence type="ECO:0000313" key="2">
    <source>
        <dbReference type="EMBL" id="KAL1601293.1"/>
    </source>
</evidence>
<comment type="caution">
    <text evidence="2">The sequence shown here is derived from an EMBL/GenBank/DDBJ whole genome shotgun (WGS) entry which is preliminary data.</text>
</comment>
<dbReference type="InterPro" id="IPR011009">
    <property type="entry name" value="Kinase-like_dom_sf"/>
</dbReference>
<protein>
    <recommendedName>
        <fullName evidence="1">Aminoglycoside phosphotransferase domain-containing protein</fullName>
    </recommendedName>
</protein>
<organism evidence="2 3">
    <name type="scientific">Nothophoma quercina</name>
    <dbReference type="NCBI Taxonomy" id="749835"/>
    <lineage>
        <taxon>Eukaryota</taxon>
        <taxon>Fungi</taxon>
        <taxon>Dikarya</taxon>
        <taxon>Ascomycota</taxon>
        <taxon>Pezizomycotina</taxon>
        <taxon>Dothideomycetes</taxon>
        <taxon>Pleosporomycetidae</taxon>
        <taxon>Pleosporales</taxon>
        <taxon>Pleosporineae</taxon>
        <taxon>Didymellaceae</taxon>
        <taxon>Nothophoma</taxon>
    </lineage>
</organism>
<keyword evidence="3" id="KW-1185">Reference proteome</keyword>
<dbReference type="InterPro" id="IPR002575">
    <property type="entry name" value="Aminoglycoside_PTrfase"/>
</dbReference>
<sequence>MHLNKFETQLGMLKLLDMIFSQPVFDAPSSTAETFTLHHADLDLQNILVDGAGNVTGIIDWDRCVAVPRCVGASSAPLFLQKDWMPSCLNNLATAPYMTFTIDRYRQMYAAALAEQGCPDAKYTTKSAMYQAGIMALYDYDGGDTMDFLAKVLRCIPEFRGRVDEVLMAFGLGWPAGEAIVRQHLVKIFESELPDMTILQNAETDIAAMDWMLDFQYEV</sequence>
<evidence type="ECO:0000313" key="3">
    <source>
        <dbReference type="Proteomes" id="UP001521222"/>
    </source>
</evidence>
<dbReference type="SUPFAM" id="SSF56112">
    <property type="entry name" value="Protein kinase-like (PK-like)"/>
    <property type="match status" value="1"/>
</dbReference>
<feature type="domain" description="Aminoglycoside phosphotransferase" evidence="1">
    <location>
        <begin position="32"/>
        <end position="68"/>
    </location>
</feature>